<feature type="non-terminal residue" evidence="2">
    <location>
        <position position="112"/>
    </location>
</feature>
<dbReference type="InterPro" id="IPR042236">
    <property type="entry name" value="PI3K_accessory_sf"/>
</dbReference>
<dbReference type="Proteomes" id="UP000194236">
    <property type="component" value="Unassembled WGS sequence"/>
</dbReference>
<sequence>MKIFASTPSSSSTSTDTVDHPMNIRDKQRRITKFIQNNDDLATFLLNRACQNDELANYFFWYLCVECEGGKSFGSSTTTAATTATASSGGNNNLVEPKSSSSTPTTNVSAYP</sequence>
<dbReference type="Gene3D" id="1.25.40.70">
    <property type="entry name" value="Phosphatidylinositol 3-kinase, accessory domain (PIK)"/>
    <property type="match status" value="1"/>
</dbReference>
<keyword evidence="3" id="KW-1185">Reference proteome</keyword>
<comment type="caution">
    <text evidence="2">The sequence shown here is derived from an EMBL/GenBank/DDBJ whole genome shotgun (WGS) entry which is preliminary data.</text>
</comment>
<protein>
    <submittedName>
        <fullName evidence="2">Uncharacterized protein</fullName>
    </submittedName>
</protein>
<name>A0A1Y3BC55_EURMA</name>
<dbReference type="SUPFAM" id="SSF48371">
    <property type="entry name" value="ARM repeat"/>
    <property type="match status" value="1"/>
</dbReference>
<proteinExistence type="predicted"/>
<gene>
    <name evidence="2" type="ORF">BLA29_013548</name>
</gene>
<evidence type="ECO:0000313" key="3">
    <source>
        <dbReference type="Proteomes" id="UP000194236"/>
    </source>
</evidence>
<dbReference type="EMBL" id="MUJZ01027843">
    <property type="protein sequence ID" value="OTF78452.1"/>
    <property type="molecule type" value="Genomic_DNA"/>
</dbReference>
<evidence type="ECO:0000256" key="1">
    <source>
        <dbReference type="SAM" id="MobiDB-lite"/>
    </source>
</evidence>
<evidence type="ECO:0000313" key="2">
    <source>
        <dbReference type="EMBL" id="OTF78452.1"/>
    </source>
</evidence>
<dbReference type="InterPro" id="IPR016024">
    <property type="entry name" value="ARM-type_fold"/>
</dbReference>
<feature type="compositionally biased region" description="Low complexity" evidence="1">
    <location>
        <begin position="75"/>
        <end position="88"/>
    </location>
</feature>
<reference evidence="2 3" key="1">
    <citation type="submission" date="2017-03" db="EMBL/GenBank/DDBJ databases">
        <title>Genome Survey of Euroglyphus maynei.</title>
        <authorList>
            <person name="Arlian L.G."/>
            <person name="Morgan M.S."/>
            <person name="Rider S.D."/>
        </authorList>
    </citation>
    <scope>NUCLEOTIDE SEQUENCE [LARGE SCALE GENOMIC DNA]</scope>
    <source>
        <strain evidence="2">Arlian Lab</strain>
        <tissue evidence="2">Whole body</tissue>
    </source>
</reference>
<accession>A0A1Y3BC55</accession>
<dbReference type="AlphaFoldDB" id="A0A1Y3BC55"/>
<dbReference type="OrthoDB" id="67688at2759"/>
<feature type="compositionally biased region" description="Polar residues" evidence="1">
    <location>
        <begin position="89"/>
        <end position="112"/>
    </location>
</feature>
<feature type="region of interest" description="Disordered" evidence="1">
    <location>
        <begin position="73"/>
        <end position="112"/>
    </location>
</feature>
<feature type="compositionally biased region" description="Low complexity" evidence="1">
    <location>
        <begin position="1"/>
        <end position="16"/>
    </location>
</feature>
<organism evidence="2 3">
    <name type="scientific">Euroglyphus maynei</name>
    <name type="common">Mayne's house dust mite</name>
    <dbReference type="NCBI Taxonomy" id="6958"/>
    <lineage>
        <taxon>Eukaryota</taxon>
        <taxon>Metazoa</taxon>
        <taxon>Ecdysozoa</taxon>
        <taxon>Arthropoda</taxon>
        <taxon>Chelicerata</taxon>
        <taxon>Arachnida</taxon>
        <taxon>Acari</taxon>
        <taxon>Acariformes</taxon>
        <taxon>Sarcoptiformes</taxon>
        <taxon>Astigmata</taxon>
        <taxon>Psoroptidia</taxon>
        <taxon>Analgoidea</taxon>
        <taxon>Pyroglyphidae</taxon>
        <taxon>Pyroglyphinae</taxon>
        <taxon>Euroglyphus</taxon>
    </lineage>
</organism>
<feature type="region of interest" description="Disordered" evidence="1">
    <location>
        <begin position="1"/>
        <end position="24"/>
    </location>
</feature>